<evidence type="ECO:0000313" key="2">
    <source>
        <dbReference type="EMBL" id="KCW47074.1"/>
    </source>
</evidence>
<keyword evidence="1" id="KW-0472">Membrane</keyword>
<dbReference type="AlphaFoldDB" id="A0A059A018"/>
<evidence type="ECO:0000256" key="1">
    <source>
        <dbReference type="SAM" id="Phobius"/>
    </source>
</evidence>
<accession>A0A059A018</accession>
<feature type="transmembrane region" description="Helical" evidence="1">
    <location>
        <begin position="54"/>
        <end position="72"/>
    </location>
</feature>
<organism evidence="2">
    <name type="scientific">Eucalyptus grandis</name>
    <name type="common">Flooded gum</name>
    <dbReference type="NCBI Taxonomy" id="71139"/>
    <lineage>
        <taxon>Eukaryota</taxon>
        <taxon>Viridiplantae</taxon>
        <taxon>Streptophyta</taxon>
        <taxon>Embryophyta</taxon>
        <taxon>Tracheophyta</taxon>
        <taxon>Spermatophyta</taxon>
        <taxon>Magnoliopsida</taxon>
        <taxon>eudicotyledons</taxon>
        <taxon>Gunneridae</taxon>
        <taxon>Pentapetalae</taxon>
        <taxon>rosids</taxon>
        <taxon>malvids</taxon>
        <taxon>Myrtales</taxon>
        <taxon>Myrtaceae</taxon>
        <taxon>Myrtoideae</taxon>
        <taxon>Eucalypteae</taxon>
        <taxon>Eucalyptus</taxon>
    </lineage>
</organism>
<protein>
    <submittedName>
        <fullName evidence="2">Uncharacterized protein</fullName>
    </submittedName>
</protein>
<keyword evidence="1" id="KW-1133">Transmembrane helix</keyword>
<feature type="transmembrane region" description="Helical" evidence="1">
    <location>
        <begin position="16"/>
        <end position="34"/>
    </location>
</feature>
<dbReference type="InParanoid" id="A0A059A018"/>
<dbReference type="EMBL" id="KK198763">
    <property type="protein sequence ID" value="KCW47074.1"/>
    <property type="molecule type" value="Genomic_DNA"/>
</dbReference>
<sequence length="77" mass="8959">MKGGRWAWGFSDQGRASLFLSYLFLFSTAILGLFEQHLLTHASWNVEHLGEDSRVLVIFFFFLSYFFKGQCLRSSWG</sequence>
<gene>
    <name evidence="2" type="ORF">EUGRSUZ_K00880</name>
</gene>
<reference evidence="2" key="1">
    <citation type="submission" date="2013-07" db="EMBL/GenBank/DDBJ databases">
        <title>The genome of Eucalyptus grandis.</title>
        <authorList>
            <person name="Schmutz J."/>
            <person name="Hayes R."/>
            <person name="Myburg A."/>
            <person name="Tuskan G."/>
            <person name="Grattapaglia D."/>
            <person name="Rokhsar D.S."/>
        </authorList>
    </citation>
    <scope>NUCLEOTIDE SEQUENCE</scope>
    <source>
        <tissue evidence="2">Leaf extractions</tissue>
    </source>
</reference>
<name>A0A059A018_EUCGR</name>
<dbReference type="Gramene" id="KCW47074">
    <property type="protein sequence ID" value="KCW47074"/>
    <property type="gene ID" value="EUGRSUZ_K00880"/>
</dbReference>
<keyword evidence="1" id="KW-0812">Transmembrane</keyword>
<proteinExistence type="predicted"/>